<feature type="compositionally biased region" description="Polar residues" evidence="1">
    <location>
        <begin position="44"/>
        <end position="57"/>
    </location>
</feature>
<dbReference type="EMBL" id="QJKJ01008077">
    <property type="protein sequence ID" value="RDX80849.1"/>
    <property type="molecule type" value="Genomic_DNA"/>
</dbReference>
<reference evidence="2" key="1">
    <citation type="submission" date="2018-05" db="EMBL/GenBank/DDBJ databases">
        <title>Draft genome of Mucuna pruriens seed.</title>
        <authorList>
            <person name="Nnadi N.E."/>
            <person name="Vos R."/>
            <person name="Hasami M.H."/>
            <person name="Devisetty U.K."/>
            <person name="Aguiy J.C."/>
        </authorList>
    </citation>
    <scope>NUCLEOTIDE SEQUENCE [LARGE SCALE GENOMIC DNA]</scope>
    <source>
        <strain evidence="2">JCA_2017</strain>
    </source>
</reference>
<protein>
    <submittedName>
        <fullName evidence="2">Uncharacterized protein</fullName>
    </submittedName>
</protein>
<accession>A0A371FR87</accession>
<name>A0A371FR87_MUCPR</name>
<comment type="caution">
    <text evidence="2">The sequence shown here is derived from an EMBL/GenBank/DDBJ whole genome shotgun (WGS) entry which is preliminary data.</text>
</comment>
<feature type="non-terminal residue" evidence="2">
    <location>
        <position position="1"/>
    </location>
</feature>
<dbReference type="Proteomes" id="UP000257109">
    <property type="component" value="Unassembled WGS sequence"/>
</dbReference>
<feature type="region of interest" description="Disordered" evidence="1">
    <location>
        <begin position="42"/>
        <end position="82"/>
    </location>
</feature>
<evidence type="ECO:0000313" key="3">
    <source>
        <dbReference type="Proteomes" id="UP000257109"/>
    </source>
</evidence>
<evidence type="ECO:0000313" key="2">
    <source>
        <dbReference type="EMBL" id="RDX80849.1"/>
    </source>
</evidence>
<sequence>MEAKERVSLIALKAQRTHKGSLSKALKLRNLVKKPLKKKVLMKTSSPISQGRSTSCGNIKEDLDERTTRESTPRKSKQKSKWCTTSAKSLDISSLNALVWKRRRRKKVFLQKGVMATWEDLELYS</sequence>
<feature type="compositionally biased region" description="Basic and acidic residues" evidence="1">
    <location>
        <begin position="59"/>
        <end position="73"/>
    </location>
</feature>
<gene>
    <name evidence="2" type="ORF">CR513_38543</name>
</gene>
<dbReference type="AlphaFoldDB" id="A0A371FR87"/>
<proteinExistence type="predicted"/>
<keyword evidence="3" id="KW-1185">Reference proteome</keyword>
<organism evidence="2 3">
    <name type="scientific">Mucuna pruriens</name>
    <name type="common">Velvet bean</name>
    <name type="synonym">Dolichos pruriens</name>
    <dbReference type="NCBI Taxonomy" id="157652"/>
    <lineage>
        <taxon>Eukaryota</taxon>
        <taxon>Viridiplantae</taxon>
        <taxon>Streptophyta</taxon>
        <taxon>Embryophyta</taxon>
        <taxon>Tracheophyta</taxon>
        <taxon>Spermatophyta</taxon>
        <taxon>Magnoliopsida</taxon>
        <taxon>eudicotyledons</taxon>
        <taxon>Gunneridae</taxon>
        <taxon>Pentapetalae</taxon>
        <taxon>rosids</taxon>
        <taxon>fabids</taxon>
        <taxon>Fabales</taxon>
        <taxon>Fabaceae</taxon>
        <taxon>Papilionoideae</taxon>
        <taxon>50 kb inversion clade</taxon>
        <taxon>NPAAA clade</taxon>
        <taxon>indigoferoid/millettioid clade</taxon>
        <taxon>Phaseoleae</taxon>
        <taxon>Mucuna</taxon>
    </lineage>
</organism>
<evidence type="ECO:0000256" key="1">
    <source>
        <dbReference type="SAM" id="MobiDB-lite"/>
    </source>
</evidence>